<evidence type="ECO:0000313" key="3">
    <source>
        <dbReference type="Proteomes" id="UP000591131"/>
    </source>
</evidence>
<name>A0A7J6KZ03_PERCH</name>
<dbReference type="AlphaFoldDB" id="A0A7J6KZ03"/>
<accession>A0A7J6KZ03</accession>
<keyword evidence="3" id="KW-1185">Reference proteome</keyword>
<dbReference type="Proteomes" id="UP000591131">
    <property type="component" value="Unassembled WGS sequence"/>
</dbReference>
<sequence>LKNSVKRRFDKSSSDGSSSSGSPIAGEDIDPLLLRDRTGTSQPTIYEIGSDEDDDEDVINNAANAEDDQGYAMVKALIEGSRGGSANARKIVYANGHRGKHRHRGGLDSGGMMTESVSSSTAEDYLYDPTVHGNAIAAVAVSGGALESPASDATFRLILKFAE</sequence>
<proteinExistence type="predicted"/>
<comment type="caution">
    <text evidence="2">The sequence shown here is derived from an EMBL/GenBank/DDBJ whole genome shotgun (WGS) entry which is preliminary data.</text>
</comment>
<evidence type="ECO:0000313" key="2">
    <source>
        <dbReference type="EMBL" id="KAF4652595.1"/>
    </source>
</evidence>
<evidence type="ECO:0000256" key="1">
    <source>
        <dbReference type="SAM" id="MobiDB-lite"/>
    </source>
</evidence>
<gene>
    <name evidence="2" type="ORF">FOL47_011003</name>
</gene>
<feature type="region of interest" description="Disordered" evidence="1">
    <location>
        <begin position="1"/>
        <end position="56"/>
    </location>
</feature>
<protein>
    <submittedName>
        <fullName evidence="2">Uncharacterized protein</fullName>
    </submittedName>
</protein>
<dbReference type="EMBL" id="JAAPAO010000906">
    <property type="protein sequence ID" value="KAF4652595.1"/>
    <property type="molecule type" value="Genomic_DNA"/>
</dbReference>
<organism evidence="2 3">
    <name type="scientific">Perkinsus chesapeaki</name>
    <name type="common">Clam parasite</name>
    <name type="synonym">Perkinsus andrewsi</name>
    <dbReference type="NCBI Taxonomy" id="330153"/>
    <lineage>
        <taxon>Eukaryota</taxon>
        <taxon>Sar</taxon>
        <taxon>Alveolata</taxon>
        <taxon>Perkinsozoa</taxon>
        <taxon>Perkinsea</taxon>
        <taxon>Perkinsida</taxon>
        <taxon>Perkinsidae</taxon>
        <taxon>Perkinsus</taxon>
    </lineage>
</organism>
<feature type="non-terminal residue" evidence="2">
    <location>
        <position position="163"/>
    </location>
</feature>
<reference evidence="2 3" key="1">
    <citation type="submission" date="2020-04" db="EMBL/GenBank/DDBJ databases">
        <title>Perkinsus chesapeaki whole genome sequence.</title>
        <authorList>
            <person name="Bogema D.R."/>
        </authorList>
    </citation>
    <scope>NUCLEOTIDE SEQUENCE [LARGE SCALE GENOMIC DNA]</scope>
    <source>
        <strain evidence="2">ATCC PRA-425</strain>
    </source>
</reference>